<protein>
    <recommendedName>
        <fullName evidence="1">DUF7033 domain-containing protein</fullName>
    </recommendedName>
</protein>
<keyword evidence="3" id="KW-1185">Reference proteome</keyword>
<dbReference type="OrthoDB" id="5573484at2"/>
<evidence type="ECO:0000313" key="3">
    <source>
        <dbReference type="Proteomes" id="UP000305939"/>
    </source>
</evidence>
<dbReference type="Pfam" id="PF23019">
    <property type="entry name" value="DUF7033"/>
    <property type="match status" value="1"/>
</dbReference>
<name>A0A4S3M6K1_9FLAO</name>
<dbReference type="AlphaFoldDB" id="A0A4S3M6K1"/>
<comment type="caution">
    <text evidence="2">The sequence shown here is derived from an EMBL/GenBank/DDBJ whole genome shotgun (WGS) entry which is preliminary data.</text>
</comment>
<reference evidence="2 3" key="1">
    <citation type="submission" date="2019-04" db="EMBL/GenBank/DDBJ databases">
        <title>Draft genome sequence of Robertkochia marina CC-AMO-30D.</title>
        <authorList>
            <person name="Hameed A."/>
            <person name="Lin S.-Y."/>
            <person name="Shahina M."/>
            <person name="Lai W.-A."/>
            <person name="Young C.-C."/>
        </authorList>
    </citation>
    <scope>NUCLEOTIDE SEQUENCE [LARGE SCALE GENOMIC DNA]</scope>
    <source>
        <strain evidence="2 3">CC-AMO-30D</strain>
    </source>
</reference>
<dbReference type="CDD" id="cd10931">
    <property type="entry name" value="CE4_u7"/>
    <property type="match status" value="1"/>
</dbReference>
<sequence>MVLVYTYKITPRLRYIMKHIFKRMLQTDVDLTTRVEDFIAHSGPKLSYARQPLQSEFFVRSHDLLFDDGISDIDINVSDWDGVPCFFSASEKSSLPFDIFAASFYLITRYEEYLPHVKDDHGRFPASESLAGKHGFLDLPVVDIWVERFKAQLQDKFPQMELPLKSPVFTPVIDVPVIFRYRKKGMLRTLGGTLLDLSRFRFREFVKRYAVLLGIQKDPNDVFDELTRLHKQNNVQAMYFFLLGDYSHYDKNISVYKPIVKTLVKSVADYSIVSLMASYMSFNDLELLKKERKRLINFINRPVKRVRQRFNRLQIPETYRSVVDAEFNEDYSMGYPDEVGFRAGTCTPFYFYDISFEEQLPVLINPVAVIYSALYQFRNIKRAREKIKSIREEVEKVNGTFVMVFSNDVLNFTEYNSMTALYKELITTT</sequence>
<accession>A0A4S3M6K1</accession>
<dbReference type="Proteomes" id="UP000305939">
    <property type="component" value="Unassembled WGS sequence"/>
</dbReference>
<evidence type="ECO:0000259" key="1">
    <source>
        <dbReference type="Pfam" id="PF23019"/>
    </source>
</evidence>
<feature type="domain" description="DUF7033" evidence="1">
    <location>
        <begin position="95"/>
        <end position="183"/>
    </location>
</feature>
<gene>
    <name evidence="2" type="ORF">E7Z59_06170</name>
</gene>
<dbReference type="EMBL" id="SSMC01000001">
    <property type="protein sequence ID" value="THD70041.1"/>
    <property type="molecule type" value="Genomic_DNA"/>
</dbReference>
<proteinExistence type="predicted"/>
<organism evidence="2 3">
    <name type="scientific">Robertkochia marina</name>
    <dbReference type="NCBI Taxonomy" id="1227945"/>
    <lineage>
        <taxon>Bacteria</taxon>
        <taxon>Pseudomonadati</taxon>
        <taxon>Bacteroidota</taxon>
        <taxon>Flavobacteriia</taxon>
        <taxon>Flavobacteriales</taxon>
        <taxon>Flavobacteriaceae</taxon>
        <taxon>Robertkochia</taxon>
    </lineage>
</organism>
<dbReference type="InterPro" id="IPR054297">
    <property type="entry name" value="DUF7033"/>
</dbReference>
<evidence type="ECO:0000313" key="2">
    <source>
        <dbReference type="EMBL" id="THD70041.1"/>
    </source>
</evidence>